<feature type="region of interest" description="Disordered" evidence="3">
    <location>
        <begin position="294"/>
        <end position="367"/>
    </location>
</feature>
<comment type="similarity">
    <text evidence="1">Belongs to the AB hydrolase superfamily. MetX family.</text>
</comment>
<feature type="compositionally biased region" description="Basic and acidic residues" evidence="3">
    <location>
        <begin position="294"/>
        <end position="304"/>
    </location>
</feature>
<dbReference type="PANTHER" id="PTHR32268:SF11">
    <property type="entry name" value="HOMOSERINE O-ACETYLTRANSFERASE"/>
    <property type="match status" value="1"/>
</dbReference>
<feature type="compositionally biased region" description="Polar residues" evidence="3">
    <location>
        <begin position="348"/>
        <end position="357"/>
    </location>
</feature>
<evidence type="ECO:0000313" key="5">
    <source>
        <dbReference type="EMBL" id="KAE8265898.1"/>
    </source>
</evidence>
<feature type="region of interest" description="Disordered" evidence="3">
    <location>
        <begin position="578"/>
        <end position="597"/>
    </location>
</feature>
<feature type="compositionally biased region" description="Basic and acidic residues" evidence="3">
    <location>
        <begin position="129"/>
        <end position="142"/>
    </location>
</feature>
<feature type="compositionally biased region" description="Low complexity" evidence="3">
    <location>
        <begin position="307"/>
        <end position="318"/>
    </location>
</feature>
<protein>
    <recommendedName>
        <fullName evidence="4">AB hydrolase-1 domain-containing protein</fullName>
    </recommendedName>
</protein>
<dbReference type="GO" id="GO:0009086">
    <property type="term" value="P:methionine biosynthetic process"/>
    <property type="evidence" value="ECO:0007669"/>
    <property type="project" value="TreeGrafter"/>
</dbReference>
<dbReference type="Proteomes" id="UP000078113">
    <property type="component" value="Unassembled WGS sequence"/>
</dbReference>
<dbReference type="InterPro" id="IPR000073">
    <property type="entry name" value="AB_hydrolase_1"/>
</dbReference>
<dbReference type="GO" id="GO:0009092">
    <property type="term" value="P:homoserine metabolic process"/>
    <property type="evidence" value="ECO:0007669"/>
    <property type="project" value="TreeGrafter"/>
</dbReference>
<dbReference type="AlphaFoldDB" id="A0A8X7N3U0"/>
<dbReference type="InterPro" id="IPR029058">
    <property type="entry name" value="AB_hydrolase_fold"/>
</dbReference>
<feature type="compositionally biased region" description="Low complexity" evidence="3">
    <location>
        <begin position="327"/>
        <end position="347"/>
    </location>
</feature>
<evidence type="ECO:0000256" key="3">
    <source>
        <dbReference type="SAM" id="MobiDB-lite"/>
    </source>
</evidence>
<organism evidence="5 6">
    <name type="scientific">Tilletia walkeri</name>
    <dbReference type="NCBI Taxonomy" id="117179"/>
    <lineage>
        <taxon>Eukaryota</taxon>
        <taxon>Fungi</taxon>
        <taxon>Dikarya</taxon>
        <taxon>Basidiomycota</taxon>
        <taxon>Ustilaginomycotina</taxon>
        <taxon>Exobasidiomycetes</taxon>
        <taxon>Tilletiales</taxon>
        <taxon>Tilletiaceae</taxon>
        <taxon>Tilletia</taxon>
    </lineage>
</organism>
<reference evidence="5" key="2">
    <citation type="journal article" date="2019" name="IMA Fungus">
        <title>Genome sequencing and comparison of five Tilletia species to identify candidate genes for the detection of regulated species infecting wheat.</title>
        <authorList>
            <person name="Nguyen H.D.T."/>
            <person name="Sultana T."/>
            <person name="Kesanakurti P."/>
            <person name="Hambleton S."/>
        </authorList>
    </citation>
    <scope>NUCLEOTIDE SEQUENCE</scope>
    <source>
        <strain evidence="5">DAOMC 236422</strain>
    </source>
</reference>
<name>A0A8X7N3U0_9BASI</name>
<feature type="domain" description="AB hydrolase-1" evidence="4">
    <location>
        <begin position="78"/>
        <end position="197"/>
    </location>
</feature>
<sequence>MPSTNGHTSAGAGAAAAAGKQEPYLIPGPTSPQSSLLPTGQKYLLIPSFTLESGHILHNVPLAFKTWGTLDPSTHSNALLVAHALTGSADVEDWWGPLLGAGKLFDPTRFFVVCANVLGSPYGSASPCTRKEGQDEEHSREEDGWDGSGWWGPEFPATTVRDDVRIQKVLLDFLGVEQLAAVVGGSMGGMAVLEWPLCFPVRFPPSADDASHQSNGSPSSRQEPYIRALVPIATAARHSAWGISWAEAQRQSITSDPLYQDGYYTLASPPRNGLSAARMAALLTYRSRDSFESRFGRRVGKPERQQSVGAAASSVAPSAVPPPSSPPSSNSTTNGNTSNGNGNTTPPQQGSGVSSPARTGATHPSPATKVFSAQSYLRYQGDKFVKRFDANCYMHLTRKMDSHDVARGRHSWGQSSRGEEAPGWGWETENDGGEPPLSSAALNSTLTDADARVEAEREEYDALSRVLGFLGSDATRWGVPSPRIQIVSIESDGLFAPSEQILLHTLIPGSELVHVKSPDGHDGFLLEFEQINEAVGAFLRGVLGGIYEGEGVGWEEWKDWQGDLHALQVAAQGMSLKEPAEAAAAGEGQDGSGKAKVKESVFGEVEDITRW</sequence>
<feature type="region of interest" description="Disordered" evidence="3">
    <location>
        <begin position="125"/>
        <end position="151"/>
    </location>
</feature>
<dbReference type="PANTHER" id="PTHR32268">
    <property type="entry name" value="HOMOSERINE O-ACETYLTRANSFERASE"/>
    <property type="match status" value="1"/>
</dbReference>
<keyword evidence="2" id="KW-0808">Transferase</keyword>
<reference evidence="5" key="1">
    <citation type="submission" date="2016-04" db="EMBL/GenBank/DDBJ databases">
        <authorList>
            <person name="Nguyen H.D."/>
            <person name="Samba Siva P."/>
            <person name="Cullis J."/>
            <person name="Levesque C.A."/>
            <person name="Hambleton S."/>
        </authorList>
    </citation>
    <scope>NUCLEOTIDE SEQUENCE</scope>
    <source>
        <strain evidence="5">DAOMC 236422</strain>
    </source>
</reference>
<evidence type="ECO:0000256" key="2">
    <source>
        <dbReference type="ARBA" id="ARBA00022679"/>
    </source>
</evidence>
<proteinExistence type="inferred from homology"/>
<dbReference type="Gene3D" id="3.40.50.1820">
    <property type="entry name" value="alpha/beta hydrolase"/>
    <property type="match status" value="1"/>
</dbReference>
<dbReference type="Pfam" id="PF00561">
    <property type="entry name" value="Abhydrolase_1"/>
    <property type="match status" value="1"/>
</dbReference>
<dbReference type="GO" id="GO:0004414">
    <property type="term" value="F:homoserine O-acetyltransferase activity"/>
    <property type="evidence" value="ECO:0007669"/>
    <property type="project" value="TreeGrafter"/>
</dbReference>
<dbReference type="EMBL" id="LWDG02000414">
    <property type="protein sequence ID" value="KAE8265898.1"/>
    <property type="molecule type" value="Genomic_DNA"/>
</dbReference>
<gene>
    <name evidence="5" type="ORF">A4X09_0g6448</name>
</gene>
<comment type="caution">
    <text evidence="5">The sequence shown here is derived from an EMBL/GenBank/DDBJ whole genome shotgun (WGS) entry which is preliminary data.</text>
</comment>
<dbReference type="SUPFAM" id="SSF53474">
    <property type="entry name" value="alpha/beta-Hydrolases"/>
    <property type="match status" value="1"/>
</dbReference>
<accession>A0A8X7N3U0</accession>
<evidence type="ECO:0000259" key="4">
    <source>
        <dbReference type="Pfam" id="PF00561"/>
    </source>
</evidence>
<evidence type="ECO:0000256" key="1">
    <source>
        <dbReference type="ARBA" id="ARBA00006886"/>
    </source>
</evidence>
<feature type="region of interest" description="Disordered" evidence="3">
    <location>
        <begin position="403"/>
        <end position="441"/>
    </location>
</feature>
<keyword evidence="6" id="KW-1185">Reference proteome</keyword>
<dbReference type="InterPro" id="IPR008220">
    <property type="entry name" value="HAT_MetX-like"/>
</dbReference>
<evidence type="ECO:0000313" key="6">
    <source>
        <dbReference type="Proteomes" id="UP000078113"/>
    </source>
</evidence>
<dbReference type="HAMAP" id="MF_00296">
    <property type="entry name" value="MetX_acyltransf"/>
    <property type="match status" value="1"/>
</dbReference>